<dbReference type="PANTHER" id="PTHR20883:SF48">
    <property type="entry name" value="ECTOINE DIOXYGENASE"/>
    <property type="match status" value="1"/>
</dbReference>
<evidence type="ECO:0000313" key="3">
    <source>
        <dbReference type="Proteomes" id="UP000192917"/>
    </source>
</evidence>
<dbReference type="GO" id="GO:0016706">
    <property type="term" value="F:2-oxoglutarate-dependent dioxygenase activity"/>
    <property type="evidence" value="ECO:0007669"/>
    <property type="project" value="UniProtKB-ARBA"/>
</dbReference>
<organism evidence="2 3">
    <name type="scientific">Tistlia consotensis USBA 355</name>
    <dbReference type="NCBI Taxonomy" id="560819"/>
    <lineage>
        <taxon>Bacteria</taxon>
        <taxon>Pseudomonadati</taxon>
        <taxon>Pseudomonadota</taxon>
        <taxon>Alphaproteobacteria</taxon>
        <taxon>Rhodospirillales</taxon>
        <taxon>Rhodovibrionaceae</taxon>
        <taxon>Tistlia</taxon>
    </lineage>
</organism>
<name>A0A1Y6BER4_9PROT</name>
<evidence type="ECO:0000256" key="1">
    <source>
        <dbReference type="ARBA" id="ARBA00001954"/>
    </source>
</evidence>
<dbReference type="EMBL" id="FWZX01000004">
    <property type="protein sequence ID" value="SMF07285.1"/>
    <property type="molecule type" value="Genomic_DNA"/>
</dbReference>
<proteinExistence type="predicted"/>
<reference evidence="2 3" key="1">
    <citation type="submission" date="2017-04" db="EMBL/GenBank/DDBJ databases">
        <authorList>
            <person name="Afonso C.L."/>
            <person name="Miller P.J."/>
            <person name="Scott M.A."/>
            <person name="Spackman E."/>
            <person name="Goraichik I."/>
            <person name="Dimitrov K.M."/>
            <person name="Suarez D.L."/>
            <person name="Swayne D.E."/>
        </authorList>
    </citation>
    <scope>NUCLEOTIDE SEQUENCE [LARGE SCALE GENOMIC DNA]</scope>
    <source>
        <strain evidence="2 3">USBA 355</strain>
    </source>
</reference>
<comment type="cofactor">
    <cofactor evidence="1">
        <name>Fe(2+)</name>
        <dbReference type="ChEBI" id="CHEBI:29033"/>
    </cofactor>
</comment>
<dbReference type="RefSeq" id="WP_085121762.1">
    <property type="nucleotide sequence ID" value="NZ_FWZX01000004.1"/>
</dbReference>
<dbReference type="SUPFAM" id="SSF51197">
    <property type="entry name" value="Clavaminate synthase-like"/>
    <property type="match status" value="1"/>
</dbReference>
<dbReference type="AlphaFoldDB" id="A0A1Y6BER4"/>
<keyword evidence="3" id="KW-1185">Reference proteome</keyword>
<dbReference type="STRING" id="560819.SAMN05428998_10452"/>
<protein>
    <submittedName>
        <fullName evidence="2">Ectoine hydroxylase</fullName>
    </submittedName>
</protein>
<sequence>MKLTPEELAHFETEGWLFLPERFDREEIGLLRREADAVYAQERQEVWREKSGVARTAFAAHTFNEAYRRLGRHPRLVEPVQQLLDGPVYMHQFKINAKAAFDGEVWQWHQDYGTWKRDDDMPEPRAMNIALFLDEVTAVNGPLFIVPKSHKAGTLEAGHDLETTSYPLWTLDRATVKRLADAGGIVAPQGPAGSVLMFHSNIVHASPPNISPWPRTIVYLSLCHVDNHIRQFKRADWIAHRDFTPIEPLSDDSLRELARESVATQAAE</sequence>
<dbReference type="Gene3D" id="2.60.120.620">
    <property type="entry name" value="q2cbj1_9rhob like domain"/>
    <property type="match status" value="1"/>
</dbReference>
<dbReference type="Proteomes" id="UP000192917">
    <property type="component" value="Unassembled WGS sequence"/>
</dbReference>
<gene>
    <name evidence="2" type="ORF">SAMN05428998_10452</name>
</gene>
<dbReference type="InterPro" id="IPR008775">
    <property type="entry name" value="Phytyl_CoA_dOase-like"/>
</dbReference>
<evidence type="ECO:0000313" key="2">
    <source>
        <dbReference type="EMBL" id="SMF07285.1"/>
    </source>
</evidence>
<dbReference type="Pfam" id="PF05721">
    <property type="entry name" value="PhyH"/>
    <property type="match status" value="1"/>
</dbReference>
<accession>A0A1Y6BER4</accession>
<dbReference type="GO" id="GO:0005506">
    <property type="term" value="F:iron ion binding"/>
    <property type="evidence" value="ECO:0007669"/>
    <property type="project" value="UniProtKB-ARBA"/>
</dbReference>
<dbReference type="PANTHER" id="PTHR20883">
    <property type="entry name" value="PHYTANOYL-COA DIOXYGENASE DOMAIN CONTAINING 1"/>
    <property type="match status" value="1"/>
</dbReference>